<name>A0A3M7Q3Z4_BRAPC</name>
<sequence length="67" mass="8323">MIMKFIIFNFSRYLTQSRSRDALTVHLVYKNDNKIFDQISFFKFDQNISKCLYFEIFEKFFFLQIKD</sequence>
<organism evidence="1 2">
    <name type="scientific">Brachionus plicatilis</name>
    <name type="common">Marine rotifer</name>
    <name type="synonym">Brachionus muelleri</name>
    <dbReference type="NCBI Taxonomy" id="10195"/>
    <lineage>
        <taxon>Eukaryota</taxon>
        <taxon>Metazoa</taxon>
        <taxon>Spiralia</taxon>
        <taxon>Gnathifera</taxon>
        <taxon>Rotifera</taxon>
        <taxon>Eurotatoria</taxon>
        <taxon>Monogononta</taxon>
        <taxon>Pseudotrocha</taxon>
        <taxon>Ploima</taxon>
        <taxon>Brachionidae</taxon>
        <taxon>Brachionus</taxon>
    </lineage>
</organism>
<dbReference type="EMBL" id="REGN01007484">
    <property type="protein sequence ID" value="RNA06127.1"/>
    <property type="molecule type" value="Genomic_DNA"/>
</dbReference>
<gene>
    <name evidence="1" type="ORF">BpHYR1_034732</name>
</gene>
<dbReference type="Proteomes" id="UP000276133">
    <property type="component" value="Unassembled WGS sequence"/>
</dbReference>
<dbReference type="AlphaFoldDB" id="A0A3M7Q3Z4"/>
<protein>
    <submittedName>
        <fullName evidence="1">Uncharacterized protein</fullName>
    </submittedName>
</protein>
<reference evidence="1 2" key="1">
    <citation type="journal article" date="2018" name="Sci. Rep.">
        <title>Genomic signatures of local adaptation to the degree of environmental predictability in rotifers.</title>
        <authorList>
            <person name="Franch-Gras L."/>
            <person name="Hahn C."/>
            <person name="Garcia-Roger E.M."/>
            <person name="Carmona M.J."/>
            <person name="Serra M."/>
            <person name="Gomez A."/>
        </authorList>
    </citation>
    <scope>NUCLEOTIDE SEQUENCE [LARGE SCALE GENOMIC DNA]</scope>
    <source>
        <strain evidence="1">HYR1</strain>
    </source>
</reference>
<keyword evidence="2" id="KW-1185">Reference proteome</keyword>
<evidence type="ECO:0000313" key="2">
    <source>
        <dbReference type="Proteomes" id="UP000276133"/>
    </source>
</evidence>
<proteinExistence type="predicted"/>
<comment type="caution">
    <text evidence="1">The sequence shown here is derived from an EMBL/GenBank/DDBJ whole genome shotgun (WGS) entry which is preliminary data.</text>
</comment>
<evidence type="ECO:0000313" key="1">
    <source>
        <dbReference type="EMBL" id="RNA06127.1"/>
    </source>
</evidence>
<accession>A0A3M7Q3Z4</accession>